<evidence type="ECO:0000313" key="3">
    <source>
        <dbReference type="EMBL" id="MBB5058512.1"/>
    </source>
</evidence>
<keyword evidence="2" id="KW-0472">Membrane</keyword>
<dbReference type="RefSeq" id="WP_184218208.1">
    <property type="nucleotide sequence ID" value="NZ_JACHIP010000004.1"/>
</dbReference>
<feature type="compositionally biased region" description="Polar residues" evidence="1">
    <location>
        <begin position="42"/>
        <end position="51"/>
    </location>
</feature>
<dbReference type="Proteomes" id="UP000540989">
    <property type="component" value="Unassembled WGS sequence"/>
</dbReference>
<comment type="caution">
    <text evidence="3">The sequence shown here is derived from an EMBL/GenBank/DDBJ whole genome shotgun (WGS) entry which is preliminary data.</text>
</comment>
<dbReference type="AlphaFoldDB" id="A0A7W7ZEW6"/>
<reference evidence="3 4" key="1">
    <citation type="submission" date="2020-08" db="EMBL/GenBank/DDBJ databases">
        <title>Genomic Encyclopedia of Type Strains, Phase IV (KMG-V): Genome sequencing to study the core and pangenomes of soil and plant-associated prokaryotes.</title>
        <authorList>
            <person name="Whitman W."/>
        </authorList>
    </citation>
    <scope>NUCLEOTIDE SEQUENCE [LARGE SCALE GENOMIC DNA]</scope>
    <source>
        <strain evidence="3 4">M8UP14</strain>
    </source>
</reference>
<proteinExistence type="predicted"/>
<gene>
    <name evidence="3" type="ORF">HDF16_003226</name>
</gene>
<keyword evidence="2" id="KW-0812">Transmembrane</keyword>
<dbReference type="EMBL" id="JACHIP010000004">
    <property type="protein sequence ID" value="MBB5058512.1"/>
    <property type="molecule type" value="Genomic_DNA"/>
</dbReference>
<feature type="region of interest" description="Disordered" evidence="1">
    <location>
        <begin position="38"/>
        <end position="58"/>
    </location>
</feature>
<evidence type="ECO:0000313" key="4">
    <source>
        <dbReference type="Proteomes" id="UP000540989"/>
    </source>
</evidence>
<keyword evidence="2" id="KW-1133">Transmembrane helix</keyword>
<feature type="transmembrane region" description="Helical" evidence="2">
    <location>
        <begin position="6"/>
        <end position="29"/>
    </location>
</feature>
<name>A0A7W7ZEW6_9BACT</name>
<sequence>MSDTLVAYVISVVILAVLALSVPCIELLARLLRTPLRDEGESLSQSSLKSRGNSHKVA</sequence>
<evidence type="ECO:0000256" key="2">
    <source>
        <dbReference type="SAM" id="Phobius"/>
    </source>
</evidence>
<organism evidence="3 4">
    <name type="scientific">Granulicella aggregans</name>
    <dbReference type="NCBI Taxonomy" id="474949"/>
    <lineage>
        <taxon>Bacteria</taxon>
        <taxon>Pseudomonadati</taxon>
        <taxon>Acidobacteriota</taxon>
        <taxon>Terriglobia</taxon>
        <taxon>Terriglobales</taxon>
        <taxon>Acidobacteriaceae</taxon>
        <taxon>Granulicella</taxon>
    </lineage>
</organism>
<evidence type="ECO:0000256" key="1">
    <source>
        <dbReference type="SAM" id="MobiDB-lite"/>
    </source>
</evidence>
<accession>A0A7W7ZEW6</accession>
<protein>
    <submittedName>
        <fullName evidence="3">Uncharacterized protein</fullName>
    </submittedName>
</protein>
<keyword evidence="4" id="KW-1185">Reference proteome</keyword>